<evidence type="ECO:0000313" key="6">
    <source>
        <dbReference type="Proteomes" id="UP000241769"/>
    </source>
</evidence>
<dbReference type="OrthoDB" id="2160638at2759"/>
<proteinExistence type="predicted"/>
<feature type="compositionally biased region" description="Basic and acidic residues" evidence="3">
    <location>
        <begin position="146"/>
        <end position="168"/>
    </location>
</feature>
<feature type="compositionally biased region" description="Low complexity" evidence="3">
    <location>
        <begin position="126"/>
        <end position="139"/>
    </location>
</feature>
<reference evidence="5 6" key="1">
    <citation type="journal article" date="2018" name="Genome Biol. Evol.">
        <title>Multiple Roots of Fruiting Body Formation in Amoebozoa.</title>
        <authorList>
            <person name="Hillmann F."/>
            <person name="Forbes G."/>
            <person name="Novohradska S."/>
            <person name="Ferling I."/>
            <person name="Riege K."/>
            <person name="Groth M."/>
            <person name="Westermann M."/>
            <person name="Marz M."/>
            <person name="Spaller T."/>
            <person name="Winckler T."/>
            <person name="Schaap P."/>
            <person name="Glockner G."/>
        </authorList>
    </citation>
    <scope>NUCLEOTIDE SEQUENCE [LARGE SCALE GENOMIC DNA]</scope>
    <source>
        <strain evidence="5 6">Jena</strain>
    </source>
</reference>
<dbReference type="AlphaFoldDB" id="A0A2P6NU80"/>
<evidence type="ECO:0000259" key="4">
    <source>
        <dbReference type="Pfam" id="PF09398"/>
    </source>
</evidence>
<name>A0A2P6NU80_9EUKA</name>
<feature type="compositionally biased region" description="Acidic residues" evidence="3">
    <location>
        <begin position="283"/>
        <end position="305"/>
    </location>
</feature>
<evidence type="ECO:0000256" key="1">
    <source>
        <dbReference type="ARBA" id="ARBA00022490"/>
    </source>
</evidence>
<evidence type="ECO:0000256" key="3">
    <source>
        <dbReference type="SAM" id="MobiDB-lite"/>
    </source>
</evidence>
<dbReference type="Proteomes" id="UP000241769">
    <property type="component" value="Unassembled WGS sequence"/>
</dbReference>
<dbReference type="EMBL" id="MDYQ01000020">
    <property type="protein sequence ID" value="PRP87525.1"/>
    <property type="molecule type" value="Genomic_DNA"/>
</dbReference>
<feature type="compositionally biased region" description="Basic and acidic residues" evidence="3">
    <location>
        <begin position="260"/>
        <end position="271"/>
    </location>
</feature>
<dbReference type="PANTHER" id="PTHR15431">
    <property type="entry name" value="FGFR1 ONCOGENE PARTNER/LISH DOMAIN-CONTAINING PROTEIN"/>
    <property type="match status" value="1"/>
</dbReference>
<keyword evidence="6" id="KW-1185">Reference proteome</keyword>
<sequence>MTAKLKELKDTVVETLESQGVLGKMRGRSGTYGDNRSLKKLQESDEGVVISNFREYSLRLVRVALELIREFLEFYGLNFTLSVFIPEADLYGGRGALAKNLSLNGSQSSSSLLGDLLHQTQKKLMTTSGPGPAATATASIVSRPDPAIEKMRRDQEEKEKREKEERAKKGLSVLDAPPLSRPALMKNTPSIPLAKSEPPKEPVKQPPALKAVVAHKPPEPLKTGLSAGLSSLRGLPPPAQASRAKATSLDSSIDDDEEETNRLKQGIDKKMANLNMNKKKEESSEEEVSEEENYDDDEYESEAFESGDNGEVTEDEAGGLSEDSEKYDVVELCDKP</sequence>
<dbReference type="InterPro" id="IPR018993">
    <property type="entry name" value="FOP_dimerisation-dom_N"/>
</dbReference>
<dbReference type="Pfam" id="PF09398">
    <property type="entry name" value="FOP_dimer"/>
    <property type="match status" value="1"/>
</dbReference>
<keyword evidence="2" id="KW-0206">Cytoskeleton</keyword>
<evidence type="ECO:0000256" key="2">
    <source>
        <dbReference type="ARBA" id="ARBA00023212"/>
    </source>
</evidence>
<keyword evidence="1" id="KW-0963">Cytoplasm</keyword>
<gene>
    <name evidence="5" type="ORF">PROFUN_00736</name>
</gene>
<dbReference type="Gene3D" id="1.20.960.40">
    <property type="match status" value="1"/>
</dbReference>
<comment type="caution">
    <text evidence="5">The sequence shown here is derived from an EMBL/GenBank/DDBJ whole genome shotgun (WGS) entry which is preliminary data.</text>
</comment>
<feature type="domain" description="FGFR1 oncogene partner (FOP) N-terminal dimerisation" evidence="4">
    <location>
        <begin position="61"/>
        <end position="117"/>
    </location>
</feature>
<feature type="region of interest" description="Disordered" evidence="3">
    <location>
        <begin position="124"/>
        <end position="336"/>
    </location>
</feature>
<dbReference type="InParanoid" id="A0A2P6NU80"/>
<organism evidence="5 6">
    <name type="scientific">Planoprotostelium fungivorum</name>
    <dbReference type="NCBI Taxonomy" id="1890364"/>
    <lineage>
        <taxon>Eukaryota</taxon>
        <taxon>Amoebozoa</taxon>
        <taxon>Evosea</taxon>
        <taxon>Variosea</taxon>
        <taxon>Cavosteliida</taxon>
        <taxon>Cavosteliaceae</taxon>
        <taxon>Planoprotostelium</taxon>
    </lineage>
</organism>
<dbReference type="GO" id="GO:0034453">
    <property type="term" value="P:microtubule anchoring"/>
    <property type="evidence" value="ECO:0007669"/>
    <property type="project" value="InterPro"/>
</dbReference>
<protein>
    <recommendedName>
        <fullName evidence="4">FGFR1 oncogene partner (FOP) N-terminal dimerisation domain-containing protein</fullName>
    </recommendedName>
</protein>
<evidence type="ECO:0000313" key="5">
    <source>
        <dbReference type="EMBL" id="PRP87525.1"/>
    </source>
</evidence>
<dbReference type="GO" id="GO:0005815">
    <property type="term" value="C:microtubule organizing center"/>
    <property type="evidence" value="ECO:0007669"/>
    <property type="project" value="InterPro"/>
</dbReference>
<accession>A0A2P6NU80</accession>
<dbReference type="PANTHER" id="PTHR15431:SF4">
    <property type="entry name" value="PROTEIN TONNEAU 1B"/>
    <property type="match status" value="1"/>
</dbReference>
<feature type="compositionally biased region" description="Basic and acidic residues" evidence="3">
    <location>
        <begin position="323"/>
        <end position="336"/>
    </location>
</feature>
<feature type="compositionally biased region" description="Low complexity" evidence="3">
    <location>
        <begin position="224"/>
        <end position="234"/>
    </location>
</feature>